<dbReference type="AlphaFoldDB" id="S2JS05"/>
<accession>S2JS05</accession>
<dbReference type="EMBL" id="KE124012">
    <property type="protein sequence ID" value="EPB85403.1"/>
    <property type="molecule type" value="Genomic_DNA"/>
</dbReference>
<protein>
    <submittedName>
        <fullName evidence="1">Uncharacterized protein</fullName>
    </submittedName>
</protein>
<dbReference type="Proteomes" id="UP000014254">
    <property type="component" value="Unassembled WGS sequence"/>
</dbReference>
<organism evidence="1 2">
    <name type="scientific">Mucor circinelloides f. circinelloides (strain 1006PhL)</name>
    <name type="common">Mucormycosis agent</name>
    <name type="synonym">Calyptromyces circinelloides</name>
    <dbReference type="NCBI Taxonomy" id="1220926"/>
    <lineage>
        <taxon>Eukaryota</taxon>
        <taxon>Fungi</taxon>
        <taxon>Fungi incertae sedis</taxon>
        <taxon>Mucoromycota</taxon>
        <taxon>Mucoromycotina</taxon>
        <taxon>Mucoromycetes</taxon>
        <taxon>Mucorales</taxon>
        <taxon>Mucorineae</taxon>
        <taxon>Mucoraceae</taxon>
        <taxon>Mucor</taxon>
    </lineage>
</organism>
<evidence type="ECO:0000313" key="1">
    <source>
        <dbReference type="EMBL" id="EPB85403.1"/>
    </source>
</evidence>
<reference evidence="2" key="1">
    <citation type="submission" date="2013-05" db="EMBL/GenBank/DDBJ databases">
        <title>The Genome sequence of Mucor circinelloides f. circinelloides 1006PhL.</title>
        <authorList>
            <consortium name="The Broad Institute Genomics Platform"/>
            <person name="Cuomo C."/>
            <person name="Earl A."/>
            <person name="Findley K."/>
            <person name="Lee S.C."/>
            <person name="Walker B."/>
            <person name="Young S."/>
            <person name="Zeng Q."/>
            <person name="Gargeya S."/>
            <person name="Fitzgerald M."/>
            <person name="Haas B."/>
            <person name="Abouelleil A."/>
            <person name="Allen A.W."/>
            <person name="Alvarado L."/>
            <person name="Arachchi H.M."/>
            <person name="Berlin A.M."/>
            <person name="Chapman S.B."/>
            <person name="Gainer-Dewar J."/>
            <person name="Goldberg J."/>
            <person name="Griggs A."/>
            <person name="Gujja S."/>
            <person name="Hansen M."/>
            <person name="Howarth C."/>
            <person name="Imamovic A."/>
            <person name="Ireland A."/>
            <person name="Larimer J."/>
            <person name="McCowan C."/>
            <person name="Murphy C."/>
            <person name="Pearson M."/>
            <person name="Poon T.W."/>
            <person name="Priest M."/>
            <person name="Roberts A."/>
            <person name="Saif S."/>
            <person name="Shea T."/>
            <person name="Sisk P."/>
            <person name="Sykes S."/>
            <person name="Wortman J."/>
            <person name="Nusbaum C."/>
            <person name="Birren B."/>
        </authorList>
    </citation>
    <scope>NUCLEOTIDE SEQUENCE [LARGE SCALE GENOMIC DNA]</scope>
    <source>
        <strain evidence="2">1006PhL</strain>
    </source>
</reference>
<dbReference type="OrthoDB" id="10379018at2759"/>
<proteinExistence type="predicted"/>
<sequence length="92" mass="10561">MSLLMKYVFGEIATYSNLGEDGMRIQISEAYIALLRSKNYDPKVLQVVDVLDHVMLDLKRSHMCHSSELASYRKCAVMLDIILNDTSLKMFE</sequence>
<dbReference type="VEuPathDB" id="FungiDB:HMPREF1544_07774"/>
<gene>
    <name evidence="1" type="ORF">HMPREF1544_07774</name>
</gene>
<evidence type="ECO:0000313" key="2">
    <source>
        <dbReference type="Proteomes" id="UP000014254"/>
    </source>
</evidence>
<keyword evidence="2" id="KW-1185">Reference proteome</keyword>
<dbReference type="InParanoid" id="S2JS05"/>
<name>S2JS05_MUCC1</name>